<reference evidence="1" key="1">
    <citation type="submission" date="2024-02" db="EMBL/GenBank/DDBJ databases">
        <authorList>
            <consortium name="ELIXIR-Norway"/>
            <consortium name="Elixir Norway"/>
        </authorList>
    </citation>
    <scope>NUCLEOTIDE SEQUENCE</scope>
</reference>
<dbReference type="Proteomes" id="UP001497444">
    <property type="component" value="Chromosome 15"/>
</dbReference>
<proteinExistence type="predicted"/>
<protein>
    <submittedName>
        <fullName evidence="1">Uncharacterized protein</fullName>
    </submittedName>
</protein>
<dbReference type="EMBL" id="OZ020110">
    <property type="protein sequence ID" value="CAK9263392.1"/>
    <property type="molecule type" value="Genomic_DNA"/>
</dbReference>
<evidence type="ECO:0000313" key="2">
    <source>
        <dbReference type="Proteomes" id="UP001497444"/>
    </source>
</evidence>
<gene>
    <name evidence="1" type="ORF">CSSPJE1EN1_LOCUS8870</name>
</gene>
<evidence type="ECO:0000313" key="1">
    <source>
        <dbReference type="EMBL" id="CAK9263392.1"/>
    </source>
</evidence>
<organism evidence="1 2">
    <name type="scientific">Sphagnum jensenii</name>
    <dbReference type="NCBI Taxonomy" id="128206"/>
    <lineage>
        <taxon>Eukaryota</taxon>
        <taxon>Viridiplantae</taxon>
        <taxon>Streptophyta</taxon>
        <taxon>Embryophyta</taxon>
        <taxon>Bryophyta</taxon>
        <taxon>Sphagnophytina</taxon>
        <taxon>Sphagnopsida</taxon>
        <taxon>Sphagnales</taxon>
        <taxon>Sphagnaceae</taxon>
        <taxon>Sphagnum</taxon>
    </lineage>
</organism>
<keyword evidence="2" id="KW-1185">Reference proteome</keyword>
<name>A0ABP0W9A0_9BRYO</name>
<accession>A0ABP0W9A0</accession>
<sequence>MFAEEPKRTMVMAKNMRQVVSRAVETLANAPKQEKHKLNPRLTGFKAKEGKTEKELVQWFNTKLLQGQMKLRAKVVVAMRQRPTAT</sequence>